<dbReference type="Proteomes" id="UP000225478">
    <property type="component" value="Segment"/>
</dbReference>
<dbReference type="Proteomes" id="UP000225786">
    <property type="component" value="Segment"/>
</dbReference>
<reference evidence="1 7" key="2">
    <citation type="submission" date="2016-01" db="EMBL/GenBank/DDBJ databases">
        <title>The genomic content and context of auxiliary metabolic genes in marine cyanophages.</title>
        <authorList>
            <person name="Marston M.F."/>
            <person name="Martiny J.B.H."/>
            <person name="Crummett L.T."/>
        </authorList>
    </citation>
    <scope>NUCLEOTIDE SEQUENCE [LARGE SCALE GENOMIC DNA]</scope>
    <source>
        <strain evidence="1">W2_07_0710</strain>
    </source>
</reference>
<dbReference type="EMBL" id="KX349295">
    <property type="protein sequence ID" value="AOO12554.1"/>
    <property type="molecule type" value="Genomic_DNA"/>
</dbReference>
<gene>
    <name evidence="2" type="ORF">Np050604_137</name>
    <name evidence="3" type="ORF">Sn080709_137</name>
    <name evidence="4" type="ORF">W2100709_138</name>
    <name evidence="1" type="ORF">W270710_137</name>
</gene>
<name>A0A127KN55_9CAUD</name>
<protein>
    <submittedName>
        <fullName evidence="1">Uncharacterized protein</fullName>
    </submittedName>
</protein>
<proteinExistence type="predicted"/>
<accession>A0A127KN55</accession>
<dbReference type="Proteomes" id="UP000222561">
    <property type="component" value="Segment"/>
</dbReference>
<sequence length="57" mass="6527">MTEDKFHGYIGHVAILKDCDYKSAKIIGGEGIKLYMQSIDGTVFECYHDNIESIWDK</sequence>
<reference evidence="5 6" key="1">
    <citation type="journal article" date="2016" name="Environ. Microbiol.">
        <title>Genomic diversification of marine cyanophages into stable ecotypes.</title>
        <authorList>
            <person name="Marston M.F."/>
            <person name="Martiny J.B."/>
        </authorList>
    </citation>
    <scope>NUCLEOTIDE SEQUENCE [LARGE SCALE GENOMIC DNA]</scope>
    <source>
        <strain evidence="2">Np_05_0604</strain>
        <strain evidence="3">Sn_08_0709</strain>
        <strain evidence="4">W2_10_0709</strain>
    </source>
</reference>
<evidence type="ECO:0000313" key="4">
    <source>
        <dbReference type="EMBL" id="AOO13020.1"/>
    </source>
</evidence>
<organism evidence="1 7">
    <name type="scientific">Cyanophage S-RIM44</name>
    <dbReference type="NCBI Taxonomy" id="1278485"/>
    <lineage>
        <taxon>Viruses</taxon>
        <taxon>Duplodnaviria</taxon>
        <taxon>Heunggongvirae</taxon>
        <taxon>Uroviricota</taxon>
        <taxon>Caudoviricetes</taxon>
        <taxon>Pantevenvirales</taxon>
        <taxon>Kyanoviridae</taxon>
        <taxon>Vellamovirus</taxon>
        <taxon>Vellamovirus rhodeisland44</taxon>
    </lineage>
</organism>
<dbReference type="EMBL" id="KU594607">
    <property type="protein sequence ID" value="AMO43381.1"/>
    <property type="molecule type" value="Genomic_DNA"/>
</dbReference>
<evidence type="ECO:0000313" key="5">
    <source>
        <dbReference type="Proteomes" id="UP000222561"/>
    </source>
</evidence>
<dbReference type="EMBL" id="KX349292">
    <property type="protein sequence ID" value="AOO11853.1"/>
    <property type="molecule type" value="Genomic_DNA"/>
</dbReference>
<evidence type="ECO:0000313" key="2">
    <source>
        <dbReference type="EMBL" id="AOO11853.1"/>
    </source>
</evidence>
<evidence type="ECO:0000313" key="3">
    <source>
        <dbReference type="EMBL" id="AOO12554.1"/>
    </source>
</evidence>
<evidence type="ECO:0000313" key="1">
    <source>
        <dbReference type="EMBL" id="AMO43381.1"/>
    </source>
</evidence>
<evidence type="ECO:0000313" key="6">
    <source>
        <dbReference type="Proteomes" id="UP000225402"/>
    </source>
</evidence>
<dbReference type="Proteomes" id="UP000225402">
    <property type="component" value="Segment"/>
</dbReference>
<dbReference type="EMBL" id="KX349297">
    <property type="protein sequence ID" value="AOO13020.1"/>
    <property type="molecule type" value="Genomic_DNA"/>
</dbReference>
<evidence type="ECO:0000313" key="7">
    <source>
        <dbReference type="Proteomes" id="UP000225786"/>
    </source>
</evidence>